<accession>A0AAV7L5Q0</accession>
<reference evidence="1" key="1">
    <citation type="journal article" date="2022" name="bioRxiv">
        <title>Sequencing and chromosome-scale assembly of the giantPleurodeles waltlgenome.</title>
        <authorList>
            <person name="Brown T."/>
            <person name="Elewa A."/>
            <person name="Iarovenko S."/>
            <person name="Subramanian E."/>
            <person name="Araus A.J."/>
            <person name="Petzold A."/>
            <person name="Susuki M."/>
            <person name="Suzuki K.-i.T."/>
            <person name="Hayashi T."/>
            <person name="Toyoda A."/>
            <person name="Oliveira C."/>
            <person name="Osipova E."/>
            <person name="Leigh N.D."/>
            <person name="Simon A."/>
            <person name="Yun M.H."/>
        </authorList>
    </citation>
    <scope>NUCLEOTIDE SEQUENCE</scope>
    <source>
        <strain evidence="1">20211129_DDA</strain>
        <tissue evidence="1">Liver</tissue>
    </source>
</reference>
<evidence type="ECO:0000313" key="1">
    <source>
        <dbReference type="EMBL" id="KAJ1087001.1"/>
    </source>
</evidence>
<sequence length="81" mass="9459">MSRRCVWSHYLPMLMVSRPRHWPIRSLGLFAATAPSVMSLEYSELVRRPRRPDLVVMSARVRAHILSSLLLFDVLILCSYF</sequence>
<name>A0AAV7L5Q0_PLEWA</name>
<dbReference type="AlphaFoldDB" id="A0AAV7L5Q0"/>
<evidence type="ECO:0000313" key="2">
    <source>
        <dbReference type="Proteomes" id="UP001066276"/>
    </source>
</evidence>
<dbReference type="Proteomes" id="UP001066276">
    <property type="component" value="Chromosome 11"/>
</dbReference>
<gene>
    <name evidence="1" type="ORF">NDU88_000196</name>
</gene>
<protein>
    <submittedName>
        <fullName evidence="1">Uncharacterized protein</fullName>
    </submittedName>
</protein>
<dbReference type="EMBL" id="JANPWB010000015">
    <property type="protein sequence ID" value="KAJ1087001.1"/>
    <property type="molecule type" value="Genomic_DNA"/>
</dbReference>
<proteinExistence type="predicted"/>
<keyword evidence="2" id="KW-1185">Reference proteome</keyword>
<organism evidence="1 2">
    <name type="scientific">Pleurodeles waltl</name>
    <name type="common">Iberian ribbed newt</name>
    <dbReference type="NCBI Taxonomy" id="8319"/>
    <lineage>
        <taxon>Eukaryota</taxon>
        <taxon>Metazoa</taxon>
        <taxon>Chordata</taxon>
        <taxon>Craniata</taxon>
        <taxon>Vertebrata</taxon>
        <taxon>Euteleostomi</taxon>
        <taxon>Amphibia</taxon>
        <taxon>Batrachia</taxon>
        <taxon>Caudata</taxon>
        <taxon>Salamandroidea</taxon>
        <taxon>Salamandridae</taxon>
        <taxon>Pleurodelinae</taxon>
        <taxon>Pleurodeles</taxon>
    </lineage>
</organism>
<comment type="caution">
    <text evidence="1">The sequence shown here is derived from an EMBL/GenBank/DDBJ whole genome shotgun (WGS) entry which is preliminary data.</text>
</comment>